<gene>
    <name evidence="2" type="ORF">CCAS_00350</name>
</gene>
<dbReference type="AlphaFoldDB" id="G7HU29"/>
<name>G7HU29_9CORY</name>
<evidence type="ECO:0000256" key="1">
    <source>
        <dbReference type="SAM" id="MobiDB-lite"/>
    </source>
</evidence>
<dbReference type="Proteomes" id="UP000004840">
    <property type="component" value="Unassembled WGS sequence"/>
</dbReference>
<protein>
    <recommendedName>
        <fullName evidence="4">HNH endonuclease</fullName>
    </recommendedName>
</protein>
<accession>G7HU29</accession>
<evidence type="ECO:0000313" key="3">
    <source>
        <dbReference type="Proteomes" id="UP000004840"/>
    </source>
</evidence>
<organism evidence="2 3">
    <name type="scientific">Corynebacterium casei UCMA 3821</name>
    <dbReference type="NCBI Taxonomy" id="1110505"/>
    <lineage>
        <taxon>Bacteria</taxon>
        <taxon>Bacillati</taxon>
        <taxon>Actinomycetota</taxon>
        <taxon>Actinomycetes</taxon>
        <taxon>Mycobacteriales</taxon>
        <taxon>Corynebacteriaceae</taxon>
        <taxon>Corynebacterium</taxon>
    </lineage>
</organism>
<feature type="region of interest" description="Disordered" evidence="1">
    <location>
        <begin position="106"/>
        <end position="132"/>
    </location>
</feature>
<evidence type="ECO:0000313" key="2">
    <source>
        <dbReference type="EMBL" id="CCE53694.1"/>
    </source>
</evidence>
<comment type="caution">
    <text evidence="2">The sequence shown here is derived from an EMBL/GenBank/DDBJ whole genome shotgun (WGS) entry which is preliminary data.</text>
</comment>
<sequence>MKLRTPCIDCGEVTDDTRCPSCSTKHETARQRGRTQVKKSTTARGYTGAWKRLSKRARDAQGFCSDCGAKSDLQADHSPEAWKRHEKGLPIRLKDIDVVCGTCNRTRGAARGKHARSDSERPNVLDSNKGAA</sequence>
<evidence type="ECO:0008006" key="4">
    <source>
        <dbReference type="Google" id="ProtNLM"/>
    </source>
</evidence>
<reference evidence="2 3" key="1">
    <citation type="journal article" date="2012" name="J. Bacteriol.">
        <title>Genome Sequence of Corynebacterium casei UCMA 3821, Isolated from a Smear-Ripened Cheese.</title>
        <authorList>
            <person name="Monnet C."/>
            <person name="Loux V."/>
            <person name="Bento P."/>
            <person name="Gibrat J.F."/>
            <person name="Straub C."/>
            <person name="Bonnarme P."/>
            <person name="Landaud S."/>
            <person name="Irlinger F."/>
        </authorList>
    </citation>
    <scope>NUCLEOTIDE SEQUENCE [LARGE SCALE GENOMIC DNA]</scope>
    <source>
        <strain evidence="2 3">UCMA 3821</strain>
    </source>
</reference>
<proteinExistence type="predicted"/>
<dbReference type="EMBL" id="CAFW01000008">
    <property type="protein sequence ID" value="CCE53694.1"/>
    <property type="molecule type" value="Genomic_DNA"/>
</dbReference>